<name>A0A1L0DA47_9ASCO</name>
<dbReference type="InterPro" id="IPR016193">
    <property type="entry name" value="Cytidine_deaminase-like"/>
</dbReference>
<protein>
    <submittedName>
        <fullName evidence="4">CIC11C00000001648</fullName>
    </submittedName>
</protein>
<reference evidence="5" key="1">
    <citation type="submission" date="2016-10" db="EMBL/GenBank/DDBJ databases">
        <authorList>
            <person name="Geijer C."/>
            <person name="Jareborg N."/>
            <person name="Dainat J."/>
        </authorList>
    </citation>
    <scope>NUCLEOTIDE SEQUENCE [LARGE SCALE GENOMIC DNA]</scope>
    <source>
        <strain evidence="5">PYCC 4715</strain>
    </source>
</reference>
<evidence type="ECO:0000256" key="1">
    <source>
        <dbReference type="ARBA" id="ARBA00022694"/>
    </source>
</evidence>
<evidence type="ECO:0000259" key="3">
    <source>
        <dbReference type="PROSITE" id="PS51747"/>
    </source>
</evidence>
<dbReference type="Proteomes" id="UP000182259">
    <property type="component" value="Chromosome III"/>
</dbReference>
<dbReference type="PANTHER" id="PTHR11079:SF156">
    <property type="entry name" value="INACTIVE TRNA-SPECIFIC ADENOSINE DEAMINASE-LIKE PROTEIN 3-RELATED"/>
    <property type="match status" value="1"/>
</dbReference>
<dbReference type="AlphaFoldDB" id="A0A1L0DA47"/>
<dbReference type="PANTHER" id="PTHR11079">
    <property type="entry name" value="CYTOSINE DEAMINASE FAMILY MEMBER"/>
    <property type="match status" value="1"/>
</dbReference>
<dbReference type="SUPFAM" id="SSF53927">
    <property type="entry name" value="Cytidine deaminase-like"/>
    <property type="match status" value="1"/>
</dbReference>
<dbReference type="Pfam" id="PF00383">
    <property type="entry name" value="dCMP_cyt_deam_1"/>
    <property type="match status" value="1"/>
</dbReference>
<dbReference type="Gene3D" id="3.40.140.10">
    <property type="entry name" value="Cytidine Deaminase, domain 2"/>
    <property type="match status" value="1"/>
</dbReference>
<dbReference type="EMBL" id="LT635766">
    <property type="protein sequence ID" value="SGZ53404.1"/>
    <property type="molecule type" value="Genomic_DNA"/>
</dbReference>
<evidence type="ECO:0000256" key="2">
    <source>
        <dbReference type="ARBA" id="ARBA00038160"/>
    </source>
</evidence>
<keyword evidence="1" id="KW-0819">tRNA processing</keyword>
<dbReference type="GO" id="GO:0005737">
    <property type="term" value="C:cytoplasm"/>
    <property type="evidence" value="ECO:0007669"/>
    <property type="project" value="TreeGrafter"/>
</dbReference>
<comment type="similarity">
    <text evidence="2">Belongs to the cytidine and deoxycytidylate deaminase family. ADAT3 subfamily.</text>
</comment>
<feature type="domain" description="CMP/dCMP-type deaminase" evidence="3">
    <location>
        <begin position="153"/>
        <end position="286"/>
    </location>
</feature>
<proteinExistence type="inferred from homology"/>
<dbReference type="GO" id="GO:0005634">
    <property type="term" value="C:nucleus"/>
    <property type="evidence" value="ECO:0007669"/>
    <property type="project" value="TreeGrafter"/>
</dbReference>
<dbReference type="GO" id="GO:0008033">
    <property type="term" value="P:tRNA processing"/>
    <property type="evidence" value="ECO:0007669"/>
    <property type="project" value="UniProtKB-KW"/>
</dbReference>
<gene>
    <name evidence="4" type="ORF">SAMEA4029009_CIC11G00000001648</name>
</gene>
<evidence type="ECO:0000313" key="4">
    <source>
        <dbReference type="EMBL" id="SGZ53404.1"/>
    </source>
</evidence>
<dbReference type="PROSITE" id="PS51747">
    <property type="entry name" value="CYT_DCMP_DEAMINASES_2"/>
    <property type="match status" value="1"/>
</dbReference>
<accession>A0A1L0DA47</accession>
<dbReference type="InterPro" id="IPR002125">
    <property type="entry name" value="CMP_dCMP_dom"/>
</dbReference>
<dbReference type="GO" id="GO:0052717">
    <property type="term" value="F:tRNA-specific adenosine-34 deaminase activity"/>
    <property type="evidence" value="ECO:0007669"/>
    <property type="project" value="TreeGrafter"/>
</dbReference>
<evidence type="ECO:0000313" key="5">
    <source>
        <dbReference type="Proteomes" id="UP000182259"/>
    </source>
</evidence>
<organism evidence="4 5">
    <name type="scientific">Sungouiella intermedia</name>
    <dbReference type="NCBI Taxonomy" id="45354"/>
    <lineage>
        <taxon>Eukaryota</taxon>
        <taxon>Fungi</taxon>
        <taxon>Dikarya</taxon>
        <taxon>Ascomycota</taxon>
        <taxon>Saccharomycotina</taxon>
        <taxon>Pichiomycetes</taxon>
        <taxon>Metschnikowiaceae</taxon>
        <taxon>Sungouiella</taxon>
    </lineage>
</organism>
<sequence>MKSMGRTDADVDFRTSTIGGLLKQIRKANFYEVDENSPGLVEVWVCTIVPKYTKSILRFVQNHVDHEEQERLHHLKRFKKHGEGSNTRIVAILCTARYMEYEHLLSLLEDESGVIIEGDSLKILLVPKEIPLTKEISQKWSDLIWPMAWKGNPNHQALLTAGLDLVQEKLVVKALFDELKSEHPFVTIVAEKQSSNGQIKILHTAIDERNDHPLRHSIMNAISMVALEEKSRRENLTNERNGYLCQNLLFYTSFEPCAMCAMALVHSRIERLVYLNKHKRGAIESSYFIGDRRDLNWTFDIWRWVGENDYLPFEDVSHLDP</sequence>